<evidence type="ECO:0000259" key="6">
    <source>
        <dbReference type="PROSITE" id="PS50240"/>
    </source>
</evidence>
<dbReference type="Proteomes" id="UP000440578">
    <property type="component" value="Unassembled WGS sequence"/>
</dbReference>
<dbReference type="GO" id="GO:0004252">
    <property type="term" value="F:serine-type endopeptidase activity"/>
    <property type="evidence" value="ECO:0007669"/>
    <property type="project" value="InterPro"/>
</dbReference>
<evidence type="ECO:0000256" key="5">
    <source>
        <dbReference type="RuleBase" id="RU363034"/>
    </source>
</evidence>
<dbReference type="SUPFAM" id="SSF50494">
    <property type="entry name" value="Trypsin-like serine proteases"/>
    <property type="match status" value="1"/>
</dbReference>
<keyword evidence="2" id="KW-1015">Disulfide bond</keyword>
<evidence type="ECO:0000256" key="1">
    <source>
        <dbReference type="ARBA" id="ARBA00022729"/>
    </source>
</evidence>
<dbReference type="PANTHER" id="PTHR24256">
    <property type="entry name" value="TRYPTASE-RELATED"/>
    <property type="match status" value="1"/>
</dbReference>
<keyword evidence="3" id="KW-0325">Glycoprotein</keyword>
<evidence type="ECO:0000256" key="4">
    <source>
        <dbReference type="ARBA" id="ARBA00024195"/>
    </source>
</evidence>
<dbReference type="FunFam" id="2.40.10.10:FF:000028">
    <property type="entry name" value="Serine protease easter"/>
    <property type="match status" value="1"/>
</dbReference>
<dbReference type="InterPro" id="IPR033116">
    <property type="entry name" value="TRYPSIN_SER"/>
</dbReference>
<dbReference type="Gene3D" id="2.40.10.10">
    <property type="entry name" value="Trypsin-like serine proteases"/>
    <property type="match status" value="1"/>
</dbReference>
<keyword evidence="8" id="KW-1185">Reference proteome</keyword>
<reference evidence="7 8" key="1">
    <citation type="submission" date="2019-07" db="EMBL/GenBank/DDBJ databases">
        <title>Draft genome assembly of a fouling barnacle, Amphibalanus amphitrite (Darwin, 1854): The first reference genome for Thecostraca.</title>
        <authorList>
            <person name="Kim W."/>
        </authorList>
    </citation>
    <scope>NUCLEOTIDE SEQUENCE [LARGE SCALE GENOMIC DNA]</scope>
    <source>
        <strain evidence="7">SNU_AA5</strain>
        <tissue evidence="7">Soma without cirri and trophi</tissue>
    </source>
</reference>
<dbReference type="Pfam" id="PF00089">
    <property type="entry name" value="Trypsin"/>
    <property type="match status" value="1"/>
</dbReference>
<evidence type="ECO:0000313" key="7">
    <source>
        <dbReference type="EMBL" id="KAF0305246.1"/>
    </source>
</evidence>
<dbReference type="InterPro" id="IPR009003">
    <property type="entry name" value="Peptidase_S1_PA"/>
</dbReference>
<sequence length="257" mass="28424">MAMLRRHTESDVFPKPMCGGSLIDSRHVMTAAHCTIDKPFRDGHNFTVRLGEFNHGTDAESNHTDYQVERVFNHPDFVANGSYINDIALLRLSTEVQFSPVVCTVPLPDGPTGDLAGKNVTVAGWGYAAPILAELDMTAISVDECYKQFVDNDFYPLQEKEKKICTVTREEMDGVCDGDSGGPLMEYGHFRVVGIVSAGYGECGDPQVIPETFTRVSAFLDWINETATIPGTATRTQHCQDTFIENPPSSKPYWSFD</sequence>
<dbReference type="CDD" id="cd00190">
    <property type="entry name" value="Tryp_SPc"/>
    <property type="match status" value="1"/>
</dbReference>
<dbReference type="PRINTS" id="PR00722">
    <property type="entry name" value="CHYMOTRYPSIN"/>
</dbReference>
<evidence type="ECO:0000256" key="3">
    <source>
        <dbReference type="ARBA" id="ARBA00023180"/>
    </source>
</evidence>
<evidence type="ECO:0000256" key="2">
    <source>
        <dbReference type="ARBA" id="ARBA00023157"/>
    </source>
</evidence>
<keyword evidence="5" id="KW-0645">Protease</keyword>
<evidence type="ECO:0000313" key="8">
    <source>
        <dbReference type="Proteomes" id="UP000440578"/>
    </source>
</evidence>
<keyword evidence="5" id="KW-0378">Hydrolase</keyword>
<accession>A0A6A4WD09</accession>
<dbReference type="InterPro" id="IPR001314">
    <property type="entry name" value="Peptidase_S1A"/>
</dbReference>
<keyword evidence="1" id="KW-0732">Signal</keyword>
<dbReference type="OrthoDB" id="6331753at2759"/>
<dbReference type="PROSITE" id="PS00135">
    <property type="entry name" value="TRYPSIN_SER"/>
    <property type="match status" value="1"/>
</dbReference>
<comment type="similarity">
    <text evidence="4">Belongs to the peptidase S1 family. CLIP subfamily.</text>
</comment>
<dbReference type="PROSITE" id="PS50240">
    <property type="entry name" value="TRYPSIN_DOM"/>
    <property type="match status" value="1"/>
</dbReference>
<dbReference type="InterPro" id="IPR001254">
    <property type="entry name" value="Trypsin_dom"/>
</dbReference>
<dbReference type="SMART" id="SM00020">
    <property type="entry name" value="Tryp_SPc"/>
    <property type="match status" value="1"/>
</dbReference>
<dbReference type="InterPro" id="IPR051487">
    <property type="entry name" value="Ser/Thr_Proteases_Immune/Dev"/>
</dbReference>
<dbReference type="AlphaFoldDB" id="A0A6A4WD09"/>
<dbReference type="InterPro" id="IPR043504">
    <property type="entry name" value="Peptidase_S1_PA_chymotrypsin"/>
</dbReference>
<comment type="caution">
    <text evidence="7">The sequence shown here is derived from an EMBL/GenBank/DDBJ whole genome shotgun (WGS) entry which is preliminary data.</text>
</comment>
<name>A0A6A4WD09_AMPAM</name>
<organism evidence="7 8">
    <name type="scientific">Amphibalanus amphitrite</name>
    <name type="common">Striped barnacle</name>
    <name type="synonym">Balanus amphitrite</name>
    <dbReference type="NCBI Taxonomy" id="1232801"/>
    <lineage>
        <taxon>Eukaryota</taxon>
        <taxon>Metazoa</taxon>
        <taxon>Ecdysozoa</taxon>
        <taxon>Arthropoda</taxon>
        <taxon>Crustacea</taxon>
        <taxon>Multicrustacea</taxon>
        <taxon>Cirripedia</taxon>
        <taxon>Thoracica</taxon>
        <taxon>Thoracicalcarea</taxon>
        <taxon>Balanomorpha</taxon>
        <taxon>Balanoidea</taxon>
        <taxon>Balanidae</taxon>
        <taxon>Amphibalaninae</taxon>
        <taxon>Amphibalanus</taxon>
    </lineage>
</organism>
<protein>
    <submittedName>
        <fullName evidence="7">Proclotting enzyme</fullName>
    </submittedName>
</protein>
<gene>
    <name evidence="7" type="primary">PCE_24</name>
    <name evidence="7" type="ORF">FJT64_023072</name>
</gene>
<dbReference type="GO" id="GO:0006508">
    <property type="term" value="P:proteolysis"/>
    <property type="evidence" value="ECO:0007669"/>
    <property type="project" value="UniProtKB-KW"/>
</dbReference>
<dbReference type="InterPro" id="IPR018114">
    <property type="entry name" value="TRYPSIN_HIS"/>
</dbReference>
<dbReference type="EMBL" id="VIIS01000772">
    <property type="protein sequence ID" value="KAF0305246.1"/>
    <property type="molecule type" value="Genomic_DNA"/>
</dbReference>
<keyword evidence="5" id="KW-0720">Serine protease</keyword>
<dbReference type="PROSITE" id="PS00134">
    <property type="entry name" value="TRYPSIN_HIS"/>
    <property type="match status" value="1"/>
</dbReference>
<feature type="domain" description="Peptidase S1" evidence="6">
    <location>
        <begin position="1"/>
        <end position="228"/>
    </location>
</feature>
<proteinExistence type="inferred from homology"/>